<feature type="compositionally biased region" description="Polar residues" evidence="1">
    <location>
        <begin position="145"/>
        <end position="157"/>
    </location>
</feature>
<gene>
    <name evidence="2" type="ORF">PGLA1383_LOCUS21014</name>
</gene>
<dbReference type="AlphaFoldDB" id="A0A813EY89"/>
<evidence type="ECO:0000313" key="2">
    <source>
        <dbReference type="EMBL" id="CAE8602778.1"/>
    </source>
</evidence>
<evidence type="ECO:0000313" key="3">
    <source>
        <dbReference type="Proteomes" id="UP000654075"/>
    </source>
</evidence>
<feature type="compositionally biased region" description="Polar residues" evidence="1">
    <location>
        <begin position="13"/>
        <end position="23"/>
    </location>
</feature>
<dbReference type="Proteomes" id="UP000654075">
    <property type="component" value="Unassembled WGS sequence"/>
</dbReference>
<sequence length="185" mass="19545">MGCGGSHAGSKDLQASQPATRSTVELIEGRKIGEVSVTFSDYAGPERISRKRGQAEAGVVSVTFSDYPGSGTSRKPDQANDSSISCYSDDADDADSFIIPKPDQHINSSVSCYSDTECADSSEEMEGQALEEESFSHSRLDSVQAPAQNSSLRQSVGSEEPFESFGGASLGRLRTTGPPPVLELV</sequence>
<feature type="compositionally biased region" description="Acidic residues" evidence="1">
    <location>
        <begin position="117"/>
        <end position="133"/>
    </location>
</feature>
<evidence type="ECO:0000256" key="1">
    <source>
        <dbReference type="SAM" id="MobiDB-lite"/>
    </source>
</evidence>
<dbReference type="EMBL" id="CAJNNV010014638">
    <property type="protein sequence ID" value="CAE8602778.1"/>
    <property type="molecule type" value="Genomic_DNA"/>
</dbReference>
<name>A0A813EY89_POLGL</name>
<feature type="region of interest" description="Disordered" evidence="1">
    <location>
        <begin position="1"/>
        <end position="24"/>
    </location>
</feature>
<organism evidence="2 3">
    <name type="scientific">Polarella glacialis</name>
    <name type="common">Dinoflagellate</name>
    <dbReference type="NCBI Taxonomy" id="89957"/>
    <lineage>
        <taxon>Eukaryota</taxon>
        <taxon>Sar</taxon>
        <taxon>Alveolata</taxon>
        <taxon>Dinophyceae</taxon>
        <taxon>Suessiales</taxon>
        <taxon>Suessiaceae</taxon>
        <taxon>Polarella</taxon>
    </lineage>
</organism>
<comment type="caution">
    <text evidence="2">The sequence shown here is derived from an EMBL/GenBank/DDBJ whole genome shotgun (WGS) entry which is preliminary data.</text>
</comment>
<feature type="region of interest" description="Disordered" evidence="1">
    <location>
        <begin position="64"/>
        <end position="88"/>
    </location>
</feature>
<reference evidence="2" key="1">
    <citation type="submission" date="2021-02" db="EMBL/GenBank/DDBJ databases">
        <authorList>
            <person name="Dougan E. K."/>
            <person name="Rhodes N."/>
            <person name="Thang M."/>
            <person name="Chan C."/>
        </authorList>
    </citation>
    <scope>NUCLEOTIDE SEQUENCE</scope>
</reference>
<proteinExistence type="predicted"/>
<accession>A0A813EY89</accession>
<keyword evidence="3" id="KW-1185">Reference proteome</keyword>
<feature type="region of interest" description="Disordered" evidence="1">
    <location>
        <begin position="116"/>
        <end position="185"/>
    </location>
</feature>
<protein>
    <submittedName>
        <fullName evidence="2">Uncharacterized protein</fullName>
    </submittedName>
</protein>